<name>A0ABW8BLY7_9ACTN</name>
<comment type="caution">
    <text evidence="2">The sequence shown here is derived from an EMBL/GenBank/DDBJ whole genome shotgun (WGS) entry which is preliminary data.</text>
</comment>
<evidence type="ECO:0000313" key="2">
    <source>
        <dbReference type="EMBL" id="MFI7876062.1"/>
    </source>
</evidence>
<evidence type="ECO:0000313" key="3">
    <source>
        <dbReference type="Proteomes" id="UP001614264"/>
    </source>
</evidence>
<dbReference type="EMBL" id="JBITPR010000066">
    <property type="protein sequence ID" value="MFI7876062.1"/>
    <property type="molecule type" value="Genomic_DNA"/>
</dbReference>
<sequence>MGEVMVLAGQTPETLARGRYGPGRSLWYDYKNGSKDIPLALLQAIIRELAPPADRPRLLEQAALYSHQARSARAGEGVLSAQQKPAFPIVVEAVAEVIWGSAESVFVRDTANVKRTGELRVEHLAWDETIPEDISVRYPPGYTLDGQFVTDEDGTHFSRQHGQISPWHQWVRIYQPGAQFLATVSKITSKGDVFVVLEHGGVSRIANTQVTADLAQGSQLQVTIRSILPKQRCINVTRSASRVAASPTAELPLEGCPESRDRMWATVVRPKPDKAFILLDLDGYPQLPGNSAAMLYHTAMSTPLKESLLTGQVSMGDRVFVEVLLVRPDLKRPGKVQVHVREIPPPPGSGLPMGAIAPVPGED</sequence>
<dbReference type="RefSeq" id="WP_399595000.1">
    <property type="nucleotide sequence ID" value="NZ_JBITPR010000066.1"/>
</dbReference>
<organism evidence="2 3">
    <name type="scientific">Streptomyces salinarius</name>
    <dbReference type="NCBI Taxonomy" id="2762598"/>
    <lineage>
        <taxon>Bacteria</taxon>
        <taxon>Bacillati</taxon>
        <taxon>Actinomycetota</taxon>
        <taxon>Actinomycetes</taxon>
        <taxon>Kitasatosporales</taxon>
        <taxon>Streptomycetaceae</taxon>
        <taxon>Streptomyces</taxon>
    </lineage>
</organism>
<gene>
    <name evidence="2" type="ORF">AB4829_36405</name>
</gene>
<evidence type="ECO:0000256" key="1">
    <source>
        <dbReference type="SAM" id="MobiDB-lite"/>
    </source>
</evidence>
<protein>
    <recommendedName>
        <fullName evidence="4">S1 motif domain-containing protein</fullName>
    </recommendedName>
</protein>
<proteinExistence type="predicted"/>
<feature type="region of interest" description="Disordered" evidence="1">
    <location>
        <begin position="340"/>
        <end position="363"/>
    </location>
</feature>
<reference evidence="2 3" key="1">
    <citation type="submission" date="2024-07" db="EMBL/GenBank/DDBJ databases">
        <title>Whole genome sequencing of Prodigiosin pigment-producing Streptomyces salinarius isolated from rhizosphere soil of Arachis hypogaea.</title>
        <authorList>
            <person name="Vidhya A."/>
            <person name="Ramya S."/>
        </authorList>
    </citation>
    <scope>NUCLEOTIDE SEQUENCE [LARGE SCALE GENOMIC DNA]</scope>
    <source>
        <strain evidence="2 3">VRMG2420</strain>
    </source>
</reference>
<evidence type="ECO:0008006" key="4">
    <source>
        <dbReference type="Google" id="ProtNLM"/>
    </source>
</evidence>
<keyword evidence="3" id="KW-1185">Reference proteome</keyword>
<dbReference type="Proteomes" id="UP001614264">
    <property type="component" value="Unassembled WGS sequence"/>
</dbReference>
<accession>A0ABW8BLY7</accession>